<evidence type="ECO:0000256" key="1">
    <source>
        <dbReference type="ARBA" id="ARBA00004123"/>
    </source>
</evidence>
<evidence type="ECO:0000259" key="5">
    <source>
        <dbReference type="Pfam" id="PF08161"/>
    </source>
</evidence>
<feature type="compositionally biased region" description="Acidic residues" evidence="4">
    <location>
        <begin position="1047"/>
        <end position="1056"/>
    </location>
</feature>
<dbReference type="InterPro" id="IPR012978">
    <property type="entry name" value="HEAT_RRP12"/>
</dbReference>
<dbReference type="FunCoup" id="A0A0C2T7H1">
    <property type="interactions" value="360"/>
</dbReference>
<name>A0A0C2T7H1_AMAMK</name>
<dbReference type="InterPro" id="IPR052087">
    <property type="entry name" value="RRP12"/>
</dbReference>
<gene>
    <name evidence="7" type="ORF">M378DRAFT_81103</name>
</gene>
<reference evidence="7 8" key="1">
    <citation type="submission" date="2014-04" db="EMBL/GenBank/DDBJ databases">
        <title>Evolutionary Origins and Diversification of the Mycorrhizal Mutualists.</title>
        <authorList>
            <consortium name="DOE Joint Genome Institute"/>
            <consortium name="Mycorrhizal Genomics Consortium"/>
            <person name="Kohler A."/>
            <person name="Kuo A."/>
            <person name="Nagy L.G."/>
            <person name="Floudas D."/>
            <person name="Copeland A."/>
            <person name="Barry K.W."/>
            <person name="Cichocki N."/>
            <person name="Veneault-Fourrey C."/>
            <person name="LaButti K."/>
            <person name="Lindquist E.A."/>
            <person name="Lipzen A."/>
            <person name="Lundell T."/>
            <person name="Morin E."/>
            <person name="Murat C."/>
            <person name="Riley R."/>
            <person name="Ohm R."/>
            <person name="Sun H."/>
            <person name="Tunlid A."/>
            <person name="Henrissat B."/>
            <person name="Grigoriev I.V."/>
            <person name="Hibbett D.S."/>
            <person name="Martin F."/>
        </authorList>
    </citation>
    <scope>NUCLEOTIDE SEQUENCE [LARGE SCALE GENOMIC DNA]</scope>
    <source>
        <strain evidence="7 8">Koide BX008</strain>
    </source>
</reference>
<proteinExistence type="inferred from homology"/>
<dbReference type="PANTHER" id="PTHR48287:SF1">
    <property type="entry name" value="ARM REPEAT SUPERFAMILY PROTEIN"/>
    <property type="match status" value="1"/>
</dbReference>
<feature type="compositionally biased region" description="Basic residues" evidence="4">
    <location>
        <begin position="1165"/>
        <end position="1179"/>
    </location>
</feature>
<evidence type="ECO:0000256" key="3">
    <source>
        <dbReference type="ARBA" id="ARBA00023242"/>
    </source>
</evidence>
<dbReference type="InterPro" id="IPR016024">
    <property type="entry name" value="ARM-type_fold"/>
</dbReference>
<dbReference type="Gene3D" id="1.25.10.10">
    <property type="entry name" value="Leucine-rich Repeat Variant"/>
    <property type="match status" value="2"/>
</dbReference>
<comment type="subcellular location">
    <subcellularLocation>
        <location evidence="1">Nucleus</location>
    </subcellularLocation>
</comment>
<dbReference type="InParanoid" id="A0A0C2T7H1"/>
<organism evidence="7 8">
    <name type="scientific">Amanita muscaria (strain Koide BX008)</name>
    <dbReference type="NCBI Taxonomy" id="946122"/>
    <lineage>
        <taxon>Eukaryota</taxon>
        <taxon>Fungi</taxon>
        <taxon>Dikarya</taxon>
        <taxon>Basidiomycota</taxon>
        <taxon>Agaricomycotina</taxon>
        <taxon>Agaricomycetes</taxon>
        <taxon>Agaricomycetidae</taxon>
        <taxon>Agaricales</taxon>
        <taxon>Pluteineae</taxon>
        <taxon>Amanitaceae</taxon>
        <taxon>Amanita</taxon>
    </lineage>
</organism>
<dbReference type="Proteomes" id="UP000054549">
    <property type="component" value="Unassembled WGS sequence"/>
</dbReference>
<dbReference type="STRING" id="946122.A0A0C2T7H1"/>
<dbReference type="InterPro" id="IPR011989">
    <property type="entry name" value="ARM-like"/>
</dbReference>
<dbReference type="GO" id="GO:0005634">
    <property type="term" value="C:nucleus"/>
    <property type="evidence" value="ECO:0007669"/>
    <property type="project" value="UniProtKB-SubCell"/>
</dbReference>
<evidence type="ECO:0000259" key="6">
    <source>
        <dbReference type="Pfam" id="PF25772"/>
    </source>
</evidence>
<dbReference type="OrthoDB" id="2192888at2759"/>
<accession>A0A0C2T7H1</accession>
<evidence type="ECO:0000313" key="8">
    <source>
        <dbReference type="Proteomes" id="UP000054549"/>
    </source>
</evidence>
<feature type="region of interest" description="Disordered" evidence="4">
    <location>
        <begin position="1152"/>
        <end position="1226"/>
    </location>
</feature>
<dbReference type="PANTHER" id="PTHR48287">
    <property type="entry name" value="ARM REPEAT SUPERFAMILY PROTEIN"/>
    <property type="match status" value="1"/>
</dbReference>
<feature type="domain" description="RRP12 N-terminal HEAT" evidence="6">
    <location>
        <begin position="25"/>
        <end position="267"/>
    </location>
</feature>
<evidence type="ECO:0000256" key="4">
    <source>
        <dbReference type="SAM" id="MobiDB-lite"/>
    </source>
</evidence>
<dbReference type="Pfam" id="PF25772">
    <property type="entry name" value="HEAT_RRP12_N"/>
    <property type="match status" value="1"/>
</dbReference>
<keyword evidence="8" id="KW-1185">Reference proteome</keyword>
<dbReference type="EMBL" id="KN818269">
    <property type="protein sequence ID" value="KIL62524.1"/>
    <property type="molecule type" value="Genomic_DNA"/>
</dbReference>
<keyword evidence="3" id="KW-0539">Nucleus</keyword>
<feature type="region of interest" description="Disordered" evidence="4">
    <location>
        <begin position="1045"/>
        <end position="1075"/>
    </location>
</feature>
<comment type="similarity">
    <text evidence="2">Belongs to the RRP12 family.</text>
</comment>
<protein>
    <submittedName>
        <fullName evidence="7">Uncharacterized protein</fullName>
    </submittedName>
</protein>
<sequence length="1253" mass="136913">MDESLSKIRPHVSSSLLHQKRPATLLIALESTFKEQNTEPSPTAYFAALLTTLDGTIQRNDVNLAEGDILPAELYLLALILPFVPTPVIRTHLNTLLSLTSPLFPSLSGQAPPLRSQLSIYQTIFNTLDKSQLDSQGIRQSFTSILQLSIDPRPKVRKKAADVVRDVLAAPPPPLLCHPYAERVAEWVKAVLTGVNAGPLAKGKHSKPSEDFSPETAIHVISFLRPLLPVLPAPALPSLTTLLLSLPRLGNQYLSHSSYSALSDLFTLVAADTSSNIGNQIPEVLTVILASPPPKSDATLAPAWVQVLGDSMLAYARSNPESCANDIGKVWKAVWSYLDSNDPQTRRATVKSIDCLCRSLTHTVVLTAIADQQGKSMLRRAIIQVDKALGSLTYARAIPEVLAILSGMITNLSYKPGGRESPTAAESLLLPLIVKIGEMRTSKGFEHKEKADATLATAMKILGPEVLLTALPLNLEPADREAGREPRAFLLPLLSQPHPSPLSHFVSYFVPLSERMFALQQKAELEGRQSEAKVWSVLIAQIWAGLASYCAASPELQKTFPLAFSELLSQLLYTETELRPSVLKALKVVVESNVALASHDEGGTEPLSVTSNLSPEEASANIDFLRTQAESWLAVFFNLFTSINPDSRGMVGDVIKAWASITSQQDLDKTCQKLIKLFQTNLTTPRHVPANQGNIDGASVAATTQDILILLLPYLSLSEAKALFHLSLSEEVLSSKDNAIQKRGYKIVTKLIETEKVPVDDAPSILKRLDGLLEGVSQAAKKDRFNLIASVVPHIPPDSLHVMPSLIPEVVLGTKEPSEKARSAAFDLIVAMGKKMKEGGTVNRSLVDGMDEDGSGISNGKTNLSFVEEFVTMIAGGLAGASPHMISATITALSRLVFEFKDSLSQTIHNELLSTMLVFLSSANREIVKSVLGFIKLVVHTLPTEFLRPHLKDLVPGLLNRSHDHKNHFKVRVRHIFERLMRRFRWEEIYEFAGDSEAAKVLVNIKKRKDRAKRKKALEREGGEEEVTPVKPVAGDAFEDVLYGSESEADDSDEDGSNVPATIPKKNNGVGSRIRLDDDEPMDLLSGAALRVTGKLSINLINEDASTARRRKPGQDAEYFKTDEETGKMVIDESEPEEENEEGEDVVGNAYRENLTSTDGFTRGRNGRVKFNKDTKKRRREDQEEDIEMDDGTMTKAKKSKAKAEAPKLGQAFKAKNAGGDVKKGGVDPYAYMSLADAAKRKGRGKIGIAGKR</sequence>
<dbReference type="HOGENOM" id="CLU_003753_1_0_1"/>
<evidence type="ECO:0000313" key="7">
    <source>
        <dbReference type="EMBL" id="KIL62524.1"/>
    </source>
</evidence>
<feature type="domain" description="RRP12 HEAT" evidence="5">
    <location>
        <begin position="341"/>
        <end position="642"/>
    </location>
</feature>
<dbReference type="Pfam" id="PF08161">
    <property type="entry name" value="RRP12_HEAT"/>
    <property type="match status" value="1"/>
</dbReference>
<dbReference type="InterPro" id="IPR057860">
    <property type="entry name" value="HEAT_RRP12_N"/>
</dbReference>
<dbReference type="SUPFAM" id="SSF48371">
    <property type="entry name" value="ARM repeat"/>
    <property type="match status" value="1"/>
</dbReference>
<dbReference type="AlphaFoldDB" id="A0A0C2T7H1"/>
<evidence type="ECO:0000256" key="2">
    <source>
        <dbReference type="ARBA" id="ARBA00007690"/>
    </source>
</evidence>